<dbReference type="AlphaFoldDB" id="A0A3E2N6Y8"/>
<evidence type="ECO:0000256" key="3">
    <source>
        <dbReference type="ARBA" id="ARBA00022898"/>
    </source>
</evidence>
<dbReference type="InterPro" id="IPR015422">
    <property type="entry name" value="PyrdxlP-dep_Trfase_small"/>
</dbReference>
<dbReference type="EMBL" id="QOHO01000073">
    <property type="protein sequence ID" value="RFZ76763.1"/>
    <property type="molecule type" value="Genomic_DNA"/>
</dbReference>
<keyword evidence="4" id="KW-0456">Lyase</keyword>
<reference evidence="7 8" key="1">
    <citation type="submission" date="2018-07" db="EMBL/GenBank/DDBJ databases">
        <title>New species, Clostridium PI-S10-A1B.</title>
        <authorList>
            <person name="Krishna G."/>
            <person name="Summeta K."/>
            <person name="Shikha S."/>
            <person name="Prabhu P.B."/>
            <person name="Suresh K."/>
        </authorList>
    </citation>
    <scope>NUCLEOTIDE SEQUENCE [LARGE SCALE GENOMIC DNA]</scope>
    <source>
        <strain evidence="7 8">PI-S10-A1B</strain>
    </source>
</reference>
<dbReference type="InterPro" id="IPR027619">
    <property type="entry name" value="C-S_lyase_PatB-like"/>
</dbReference>
<comment type="similarity">
    <text evidence="5">Belongs to the class-II pyridoxal-phosphate-dependent aminotransferase family. MalY/PatB cystathionine beta-lyase subfamily.</text>
</comment>
<dbReference type="EC" id="4.4.1.13" evidence="2"/>
<dbReference type="GO" id="GO:0008483">
    <property type="term" value="F:transaminase activity"/>
    <property type="evidence" value="ECO:0007669"/>
    <property type="project" value="UniProtKB-KW"/>
</dbReference>
<dbReference type="InterPro" id="IPR051798">
    <property type="entry name" value="Class-II_PLP-Dep_Aminotrans"/>
</dbReference>
<dbReference type="Pfam" id="PF00155">
    <property type="entry name" value="Aminotran_1_2"/>
    <property type="match status" value="1"/>
</dbReference>
<dbReference type="OrthoDB" id="9802872at2"/>
<sequence>MSKERIDFNERIDRKNTSSIKYDFAVQRGKPEGILPLWVADMDFKAPQPVLDALKNRVEHGIFGYSEGKEEYFEAVKDWMKRRHGWSVERNWLVKTPGVVFALAMAVKAYTKPGDGVMIQQPVYYPFSEVIEDNGRKIVDNTLYLGEDGIYHMDLEDFEKKAAENQVKLFFLCSPHNPVGRVWTKEELTQLGEICERLDIIVVSDEIHQDFVFKGEHQVFAAISEALKNRTITCTAPSKTFNVAGLQISNIFISNPELKRKFKKEIAAAGYSQINALGLTACEAAYRYGEDWHDQLMDYLKENIQFVRTYLEHSLPEIKLIEPDGTYLIWLDFRGLGLSEQDREELIVKKAGLWLDSGAMFGPVGEGFERINIACPRTLIIEALDKLRTAIKNLQNL</sequence>
<evidence type="ECO:0000256" key="1">
    <source>
        <dbReference type="ARBA" id="ARBA00001933"/>
    </source>
</evidence>
<dbReference type="CDD" id="cd00609">
    <property type="entry name" value="AAT_like"/>
    <property type="match status" value="1"/>
</dbReference>
<proteinExistence type="inferred from homology"/>
<comment type="cofactor">
    <cofactor evidence="1">
        <name>pyridoxal 5'-phosphate</name>
        <dbReference type="ChEBI" id="CHEBI:597326"/>
    </cofactor>
</comment>
<dbReference type="SUPFAM" id="SSF53383">
    <property type="entry name" value="PLP-dependent transferases"/>
    <property type="match status" value="1"/>
</dbReference>
<keyword evidence="3" id="KW-0663">Pyridoxal phosphate</keyword>
<dbReference type="Gene3D" id="3.90.1150.10">
    <property type="entry name" value="Aspartate Aminotransferase, domain 1"/>
    <property type="match status" value="1"/>
</dbReference>
<evidence type="ECO:0000313" key="8">
    <source>
        <dbReference type="Proteomes" id="UP000260680"/>
    </source>
</evidence>
<comment type="caution">
    <text evidence="7">The sequence shown here is derived from an EMBL/GenBank/DDBJ whole genome shotgun (WGS) entry which is preliminary data.</text>
</comment>
<gene>
    <name evidence="7" type="ORF">DS742_21965</name>
</gene>
<accession>A0A3E2N6Y8</accession>
<dbReference type="PANTHER" id="PTHR43525:SF1">
    <property type="entry name" value="PROTEIN MALY"/>
    <property type="match status" value="1"/>
</dbReference>
<dbReference type="InterPro" id="IPR004839">
    <property type="entry name" value="Aminotransferase_I/II_large"/>
</dbReference>
<dbReference type="Gene3D" id="3.40.640.10">
    <property type="entry name" value="Type I PLP-dependent aspartate aminotransferase-like (Major domain)"/>
    <property type="match status" value="1"/>
</dbReference>
<organism evidence="7 8">
    <name type="scientific">Lacrimispora amygdalina</name>
    <dbReference type="NCBI Taxonomy" id="253257"/>
    <lineage>
        <taxon>Bacteria</taxon>
        <taxon>Bacillati</taxon>
        <taxon>Bacillota</taxon>
        <taxon>Clostridia</taxon>
        <taxon>Lachnospirales</taxon>
        <taxon>Lachnospiraceae</taxon>
        <taxon>Lacrimispora</taxon>
    </lineage>
</organism>
<evidence type="ECO:0000256" key="2">
    <source>
        <dbReference type="ARBA" id="ARBA00012224"/>
    </source>
</evidence>
<evidence type="ECO:0000313" key="7">
    <source>
        <dbReference type="EMBL" id="RFZ76763.1"/>
    </source>
</evidence>
<evidence type="ECO:0000256" key="4">
    <source>
        <dbReference type="ARBA" id="ARBA00023239"/>
    </source>
</evidence>
<dbReference type="Proteomes" id="UP000260680">
    <property type="component" value="Unassembled WGS sequence"/>
</dbReference>
<dbReference type="RefSeq" id="WP_117419106.1">
    <property type="nucleotide sequence ID" value="NZ_QOHO01000073.1"/>
</dbReference>
<protein>
    <recommendedName>
        <fullName evidence="2">cysteine-S-conjugate beta-lyase</fullName>
        <ecNumber evidence="2">4.4.1.13</ecNumber>
    </recommendedName>
</protein>
<dbReference type="GO" id="GO:0047804">
    <property type="term" value="F:cysteine-S-conjugate beta-lyase activity"/>
    <property type="evidence" value="ECO:0007669"/>
    <property type="project" value="UniProtKB-EC"/>
</dbReference>
<keyword evidence="7" id="KW-0032">Aminotransferase</keyword>
<dbReference type="NCBIfam" id="TIGR04350">
    <property type="entry name" value="C_S_lyase_PatB"/>
    <property type="match status" value="1"/>
</dbReference>
<dbReference type="PANTHER" id="PTHR43525">
    <property type="entry name" value="PROTEIN MALY"/>
    <property type="match status" value="1"/>
</dbReference>
<keyword evidence="7" id="KW-0808">Transferase</keyword>
<name>A0A3E2N6Y8_9FIRM</name>
<dbReference type="InterPro" id="IPR015421">
    <property type="entry name" value="PyrdxlP-dep_Trfase_major"/>
</dbReference>
<dbReference type="GO" id="GO:0030170">
    <property type="term" value="F:pyridoxal phosphate binding"/>
    <property type="evidence" value="ECO:0007669"/>
    <property type="project" value="InterPro"/>
</dbReference>
<feature type="domain" description="Aminotransferase class I/classII large" evidence="6">
    <location>
        <begin position="61"/>
        <end position="386"/>
    </location>
</feature>
<evidence type="ECO:0000256" key="5">
    <source>
        <dbReference type="ARBA" id="ARBA00037974"/>
    </source>
</evidence>
<evidence type="ECO:0000259" key="6">
    <source>
        <dbReference type="Pfam" id="PF00155"/>
    </source>
</evidence>
<dbReference type="InterPro" id="IPR015424">
    <property type="entry name" value="PyrdxlP-dep_Trfase"/>
</dbReference>